<organism evidence="1 2">
    <name type="scientific">Conidiobolus coronatus (strain ATCC 28846 / CBS 209.66 / NRRL 28638)</name>
    <name type="common">Delacroixia coronata</name>
    <dbReference type="NCBI Taxonomy" id="796925"/>
    <lineage>
        <taxon>Eukaryota</taxon>
        <taxon>Fungi</taxon>
        <taxon>Fungi incertae sedis</taxon>
        <taxon>Zoopagomycota</taxon>
        <taxon>Entomophthoromycotina</taxon>
        <taxon>Entomophthoromycetes</taxon>
        <taxon>Entomophthorales</taxon>
        <taxon>Ancylistaceae</taxon>
        <taxon>Conidiobolus</taxon>
    </lineage>
</organism>
<dbReference type="InterPro" id="IPR032675">
    <property type="entry name" value="LRR_dom_sf"/>
</dbReference>
<dbReference type="Proteomes" id="UP000070444">
    <property type="component" value="Unassembled WGS sequence"/>
</dbReference>
<evidence type="ECO:0000313" key="2">
    <source>
        <dbReference type="Proteomes" id="UP000070444"/>
    </source>
</evidence>
<dbReference type="SUPFAM" id="SSF52047">
    <property type="entry name" value="RNI-like"/>
    <property type="match status" value="1"/>
</dbReference>
<accession>A0A137P7J9</accession>
<evidence type="ECO:0000313" key="1">
    <source>
        <dbReference type="EMBL" id="KXN70972.1"/>
    </source>
</evidence>
<sequence>MDNSTNSISSLKFLYWQCTHPRGIPILTEILSNNPNLTSLYLNSNCLNPRILSLISANKELTTLTISHTSRASTLSDMRFIKLLYIKDLNIYNNQPNFNETSNKIIESCQNLEILRYIPLPNLENHLFSLVTNLKN</sequence>
<gene>
    <name evidence="1" type="ORF">CONCODRAFT_17239</name>
</gene>
<evidence type="ECO:0008006" key="3">
    <source>
        <dbReference type="Google" id="ProtNLM"/>
    </source>
</evidence>
<dbReference type="AlphaFoldDB" id="A0A137P7J9"/>
<dbReference type="Gene3D" id="3.80.10.10">
    <property type="entry name" value="Ribonuclease Inhibitor"/>
    <property type="match status" value="1"/>
</dbReference>
<keyword evidence="2" id="KW-1185">Reference proteome</keyword>
<dbReference type="EMBL" id="KQ964488">
    <property type="protein sequence ID" value="KXN70972.1"/>
    <property type="molecule type" value="Genomic_DNA"/>
</dbReference>
<reference evidence="1 2" key="1">
    <citation type="journal article" date="2015" name="Genome Biol. Evol.">
        <title>Phylogenomic analyses indicate that early fungi evolved digesting cell walls of algal ancestors of land plants.</title>
        <authorList>
            <person name="Chang Y."/>
            <person name="Wang S."/>
            <person name="Sekimoto S."/>
            <person name="Aerts A.L."/>
            <person name="Choi C."/>
            <person name="Clum A."/>
            <person name="LaButti K.M."/>
            <person name="Lindquist E.A."/>
            <person name="Yee Ngan C."/>
            <person name="Ohm R.A."/>
            <person name="Salamov A.A."/>
            <person name="Grigoriev I.V."/>
            <person name="Spatafora J.W."/>
            <person name="Berbee M.L."/>
        </authorList>
    </citation>
    <scope>NUCLEOTIDE SEQUENCE [LARGE SCALE GENOMIC DNA]</scope>
    <source>
        <strain evidence="1 2">NRRL 28638</strain>
    </source>
</reference>
<protein>
    <recommendedName>
        <fullName evidence="3">RNI-like protein</fullName>
    </recommendedName>
</protein>
<name>A0A137P7J9_CONC2</name>
<proteinExistence type="predicted"/>